<dbReference type="InterPro" id="IPR035906">
    <property type="entry name" value="MetI-like_sf"/>
</dbReference>
<keyword evidence="4 7" id="KW-0812">Transmembrane</keyword>
<gene>
    <name evidence="9" type="primary">phnE</name>
    <name evidence="9" type="ORF">RN607_05280</name>
</gene>
<evidence type="ECO:0000256" key="5">
    <source>
        <dbReference type="ARBA" id="ARBA00022989"/>
    </source>
</evidence>
<evidence type="ECO:0000256" key="6">
    <source>
        <dbReference type="ARBA" id="ARBA00023136"/>
    </source>
</evidence>
<evidence type="ECO:0000256" key="2">
    <source>
        <dbReference type="ARBA" id="ARBA00004196"/>
    </source>
</evidence>
<dbReference type="SUPFAM" id="SSF161098">
    <property type="entry name" value="MetI-like"/>
    <property type="match status" value="1"/>
</dbReference>
<evidence type="ECO:0000313" key="9">
    <source>
        <dbReference type="EMBL" id="WNM28417.1"/>
    </source>
</evidence>
<evidence type="ECO:0000256" key="3">
    <source>
        <dbReference type="ARBA" id="ARBA00022448"/>
    </source>
</evidence>
<proteinExistence type="inferred from homology"/>
<feature type="domain" description="ABC transmembrane type-1" evidence="8">
    <location>
        <begin position="85"/>
        <end position="268"/>
    </location>
</feature>
<organism evidence="9">
    <name type="scientific">Demequina capsici</name>
    <dbReference type="NCBI Taxonomy" id="3075620"/>
    <lineage>
        <taxon>Bacteria</taxon>
        <taxon>Bacillati</taxon>
        <taxon>Actinomycetota</taxon>
        <taxon>Actinomycetes</taxon>
        <taxon>Micrococcales</taxon>
        <taxon>Demequinaceae</taxon>
        <taxon>Demequina</taxon>
    </lineage>
</organism>
<dbReference type="GO" id="GO:0005886">
    <property type="term" value="C:plasma membrane"/>
    <property type="evidence" value="ECO:0007669"/>
    <property type="project" value="UniProtKB-SubCell"/>
</dbReference>
<keyword evidence="3 7" id="KW-0813">Transport</keyword>
<feature type="transmembrane region" description="Helical" evidence="7">
    <location>
        <begin position="132"/>
        <end position="150"/>
    </location>
</feature>
<evidence type="ECO:0000256" key="4">
    <source>
        <dbReference type="ARBA" id="ARBA00022692"/>
    </source>
</evidence>
<keyword evidence="5 7" id="KW-1133">Transmembrane helix</keyword>
<feature type="transmembrane region" description="Helical" evidence="7">
    <location>
        <begin position="250"/>
        <end position="271"/>
    </location>
</feature>
<keyword evidence="6 7" id="KW-0472">Membrane</keyword>
<dbReference type="Pfam" id="PF00528">
    <property type="entry name" value="BPD_transp_1"/>
    <property type="match status" value="1"/>
</dbReference>
<dbReference type="InterPro" id="IPR005769">
    <property type="entry name" value="PhnE/PtxC"/>
</dbReference>
<dbReference type="KEGG" id="dcp:RN607_05280"/>
<dbReference type="PANTHER" id="PTHR30043:SF8">
    <property type="entry name" value="ABC TRANSPORTER, PERMEASE PROTEIN CC0363, PUTATIVE-RELATED"/>
    <property type="match status" value="1"/>
</dbReference>
<sequence length="293" mass="31370">MSTEATTRPRVVRPAEPSKIRATVGAIVLVLVVIAAGRFSNAAWGNLSDLLTDGWKYFYLMVKGVMQNPFSDPYSGYWTEAVKGMLESISMAWIGTMIGAVLSVPLGFLAARNVAHPVVVQVTRVFLNIVRTIPELIFAIILLLPIFGFGPNAGALALGVGAIGTLGKLTAEALEGIDPGPVEAARAAGASHGAILRWTYWSQVLPEVLAFWLYRFEINIRASAILGVIGAGGIGAVLNQAFRYREWDYIGILLFVIIVVTVLVDTISGAVRHRIIAGTGVTDRDIVTEPVGL</sequence>
<reference evidence="9" key="1">
    <citation type="submission" date="2023-09" db="EMBL/GenBank/DDBJ databases">
        <title>Demequina sp. a novel bacteria isolated from Capsicum annuum.</title>
        <authorList>
            <person name="Humaira Z."/>
            <person name="Lee J."/>
            <person name="Cho D."/>
        </authorList>
    </citation>
    <scope>NUCLEOTIDE SEQUENCE</scope>
    <source>
        <strain evidence="9">PMTSA13</strain>
    </source>
</reference>
<evidence type="ECO:0000259" key="8">
    <source>
        <dbReference type="PROSITE" id="PS50928"/>
    </source>
</evidence>
<dbReference type="AlphaFoldDB" id="A0AA96FFE2"/>
<evidence type="ECO:0000256" key="7">
    <source>
        <dbReference type="RuleBase" id="RU363032"/>
    </source>
</evidence>
<dbReference type="NCBIfam" id="TIGR01097">
    <property type="entry name" value="PhnE"/>
    <property type="match status" value="1"/>
</dbReference>
<dbReference type="Proteomes" id="UP001303408">
    <property type="component" value="Chromosome"/>
</dbReference>
<protein>
    <submittedName>
        <fullName evidence="9">Phosphonate ABC transporter, permease protein PhnE</fullName>
    </submittedName>
</protein>
<feature type="transmembrane region" description="Helical" evidence="7">
    <location>
        <begin position="91"/>
        <end position="111"/>
    </location>
</feature>
<evidence type="ECO:0000256" key="1">
    <source>
        <dbReference type="ARBA" id="ARBA00004141"/>
    </source>
</evidence>
<accession>A0AA96FFE2</accession>
<dbReference type="GO" id="GO:0015416">
    <property type="term" value="F:ABC-type phosphonate transporter activity"/>
    <property type="evidence" value="ECO:0007669"/>
    <property type="project" value="InterPro"/>
</dbReference>
<dbReference type="PROSITE" id="PS50928">
    <property type="entry name" value="ABC_TM1"/>
    <property type="match status" value="1"/>
</dbReference>
<comment type="similarity">
    <text evidence="7">Belongs to the binding-protein-dependent transport system permease family.</text>
</comment>
<dbReference type="PANTHER" id="PTHR30043">
    <property type="entry name" value="PHOSPHONATES TRANSPORT SYSTEM PERMEASE PROTEIN"/>
    <property type="match status" value="1"/>
</dbReference>
<dbReference type="CDD" id="cd06261">
    <property type="entry name" value="TM_PBP2"/>
    <property type="match status" value="1"/>
</dbReference>
<dbReference type="EMBL" id="CP134880">
    <property type="protein sequence ID" value="WNM28417.1"/>
    <property type="molecule type" value="Genomic_DNA"/>
</dbReference>
<feature type="transmembrane region" description="Helical" evidence="7">
    <location>
        <begin position="218"/>
        <end position="238"/>
    </location>
</feature>
<feature type="transmembrane region" description="Helical" evidence="7">
    <location>
        <begin position="20"/>
        <end position="39"/>
    </location>
</feature>
<name>A0AA96FFE2_9MICO</name>
<dbReference type="RefSeq" id="WP_313544833.1">
    <property type="nucleotide sequence ID" value="NZ_CP134880.1"/>
</dbReference>
<dbReference type="Gene3D" id="1.10.3720.10">
    <property type="entry name" value="MetI-like"/>
    <property type="match status" value="1"/>
</dbReference>
<comment type="subcellular location">
    <subcellularLocation>
        <location evidence="2">Cell envelope</location>
    </subcellularLocation>
    <subcellularLocation>
        <location evidence="7">Cell membrane</location>
        <topology evidence="7">Multi-pass membrane protein</topology>
    </subcellularLocation>
    <subcellularLocation>
        <location evidence="1">Membrane</location>
        <topology evidence="1">Multi-pass membrane protein</topology>
    </subcellularLocation>
</comment>
<dbReference type="InterPro" id="IPR000515">
    <property type="entry name" value="MetI-like"/>
</dbReference>
<dbReference type="GO" id="GO:0030313">
    <property type="term" value="C:cell envelope"/>
    <property type="evidence" value="ECO:0007669"/>
    <property type="project" value="UniProtKB-SubCell"/>
</dbReference>